<name>A0ABP1S5S5_9HEXA</name>
<dbReference type="InterPro" id="IPR032707">
    <property type="entry name" value="MYCBPAP"/>
</dbReference>
<organism evidence="1 2">
    <name type="scientific">Orchesella dallaii</name>
    <dbReference type="NCBI Taxonomy" id="48710"/>
    <lineage>
        <taxon>Eukaryota</taxon>
        <taxon>Metazoa</taxon>
        <taxon>Ecdysozoa</taxon>
        <taxon>Arthropoda</taxon>
        <taxon>Hexapoda</taxon>
        <taxon>Collembola</taxon>
        <taxon>Entomobryomorpha</taxon>
        <taxon>Entomobryoidea</taxon>
        <taxon>Orchesellidae</taxon>
        <taxon>Orchesellinae</taxon>
        <taxon>Orchesella</taxon>
    </lineage>
</organism>
<evidence type="ECO:0000313" key="2">
    <source>
        <dbReference type="Proteomes" id="UP001642540"/>
    </source>
</evidence>
<dbReference type="InterPro" id="IPR013783">
    <property type="entry name" value="Ig-like_fold"/>
</dbReference>
<evidence type="ECO:0008006" key="3">
    <source>
        <dbReference type="Google" id="ProtNLM"/>
    </source>
</evidence>
<dbReference type="EMBL" id="CAXLJM020000160">
    <property type="protein sequence ID" value="CAL8144241.1"/>
    <property type="molecule type" value="Genomic_DNA"/>
</dbReference>
<reference evidence="1 2" key="1">
    <citation type="submission" date="2024-08" db="EMBL/GenBank/DDBJ databases">
        <authorList>
            <person name="Cucini C."/>
            <person name="Frati F."/>
        </authorList>
    </citation>
    <scope>NUCLEOTIDE SEQUENCE [LARGE SCALE GENOMIC DNA]</scope>
</reference>
<sequence>MRAFYHTDPISNNIEAAKPGTRKIQAGFNWEEQWTKTKPVEKMKEILACDIGLYGKTDPKPDNLIFKPILSKDGPSETIYDKRFNRKGEMTVPQLVFSEDIDEPTTYQNVVSGSAATEEKKSSKEYYNELRGPIFRIRSEFSEVVLRFSKAAAELPHFIKSPSASTTLEEYFYDDNQHFSITTKCKDMRFIVLKNEGTTTIRYQWFRHPPNRDAQLMLAYTTEYKSLKLSKALDMDETQENVLEKDTSSDTQLKVPKKDHLEFHFSQLPGVLLPGQTYEFPIIFRSKKPGYFHETLYLLTHPRLNTEDGRYYAVSLTGVCTDIELAEKGNEKHDIEGLKRYLNEKISEEESIDLMDSILDRSLSEVTNSSSCSLPYGRVTAESIFYAHNRHYYYYCGKSEKALELVRQLIEMLVPKTRVENLAQCHLSIQSLYNLVTSARNKEDLYWSYLRTSQAEDLLEDLFDCMFTISKQRVFCWPDTDRRKYVACYTNMVVTFDEILLGFDRLYNYYNAPVMNFIDENTAKQLISEYNENEEIQEEILKQLGDEMGGGEVIEFNIDAPPLPTELIDESVPGMTDFSTILNAILEEEGMEGEAFLSFDEEEMSFENISQTDNDPTSDQNGVMLKKPKKKKTTVLTLEETMLKHVKDERRQVLTEARVKLFEDMLCDGIERMLSTVDCFNNMLDYRSSDSIVIIDDLC</sequence>
<comment type="caution">
    <text evidence="1">The sequence shown here is derived from an EMBL/GenBank/DDBJ whole genome shotgun (WGS) entry which is preliminary data.</text>
</comment>
<dbReference type="PANTHER" id="PTHR48421:SF1">
    <property type="entry name" value="MYCBP-ASSOCIATED PROTEIN"/>
    <property type="match status" value="1"/>
</dbReference>
<dbReference type="Proteomes" id="UP001642540">
    <property type="component" value="Unassembled WGS sequence"/>
</dbReference>
<dbReference type="Pfam" id="PF14646">
    <property type="entry name" value="MYCBPAP"/>
    <property type="match status" value="1"/>
</dbReference>
<proteinExistence type="predicted"/>
<protein>
    <recommendedName>
        <fullName evidence="3">MYCBP-associated protein</fullName>
    </recommendedName>
</protein>
<dbReference type="Gene3D" id="2.60.40.10">
    <property type="entry name" value="Immunoglobulins"/>
    <property type="match status" value="1"/>
</dbReference>
<gene>
    <name evidence="1" type="ORF">ODALV1_LOCUS30133</name>
</gene>
<accession>A0ABP1S5S5</accession>
<evidence type="ECO:0000313" key="1">
    <source>
        <dbReference type="EMBL" id="CAL8144241.1"/>
    </source>
</evidence>
<dbReference type="PANTHER" id="PTHR48421">
    <property type="entry name" value="MYCBP-ASSOCIATED PROTEIN"/>
    <property type="match status" value="1"/>
</dbReference>
<keyword evidence="2" id="KW-1185">Reference proteome</keyword>